<dbReference type="CDD" id="cd17321">
    <property type="entry name" value="MFS_MMR_MDR_like"/>
    <property type="match status" value="1"/>
</dbReference>
<keyword evidence="10" id="KW-1185">Reference proteome</keyword>
<evidence type="ECO:0000256" key="3">
    <source>
        <dbReference type="ARBA" id="ARBA00022475"/>
    </source>
</evidence>
<keyword evidence="4 7" id="KW-0812">Transmembrane</keyword>
<feature type="transmembrane region" description="Helical" evidence="7">
    <location>
        <begin position="483"/>
        <end position="503"/>
    </location>
</feature>
<evidence type="ECO:0000256" key="2">
    <source>
        <dbReference type="ARBA" id="ARBA00022448"/>
    </source>
</evidence>
<dbReference type="PANTHER" id="PTHR42718">
    <property type="entry name" value="MAJOR FACILITATOR SUPERFAMILY MULTIDRUG TRANSPORTER MFSC"/>
    <property type="match status" value="1"/>
</dbReference>
<feature type="transmembrane region" description="Helical" evidence="7">
    <location>
        <begin position="312"/>
        <end position="331"/>
    </location>
</feature>
<dbReference type="Proteomes" id="UP001165283">
    <property type="component" value="Unassembled WGS sequence"/>
</dbReference>
<dbReference type="Gene3D" id="1.20.1250.20">
    <property type="entry name" value="MFS general substrate transporter like domains"/>
    <property type="match status" value="1"/>
</dbReference>
<feature type="transmembrane region" description="Helical" evidence="7">
    <location>
        <begin position="235"/>
        <end position="252"/>
    </location>
</feature>
<feature type="transmembrane region" description="Helical" evidence="7">
    <location>
        <begin position="111"/>
        <end position="132"/>
    </location>
</feature>
<name>A0ABT1A7T1_9PSEU</name>
<feature type="domain" description="Major facilitator superfamily (MFS) profile" evidence="8">
    <location>
        <begin position="20"/>
        <end position="507"/>
    </location>
</feature>
<evidence type="ECO:0000313" key="9">
    <source>
        <dbReference type="EMBL" id="MCO1659068.1"/>
    </source>
</evidence>
<feature type="transmembrane region" description="Helical" evidence="7">
    <location>
        <begin position="206"/>
        <end position="223"/>
    </location>
</feature>
<feature type="transmembrane region" description="Helical" evidence="7">
    <location>
        <begin position="144"/>
        <end position="165"/>
    </location>
</feature>
<feature type="transmembrane region" description="Helical" evidence="7">
    <location>
        <begin position="171"/>
        <end position="194"/>
    </location>
</feature>
<evidence type="ECO:0000256" key="1">
    <source>
        <dbReference type="ARBA" id="ARBA00004651"/>
    </source>
</evidence>
<keyword evidence="5 7" id="KW-1133">Transmembrane helix</keyword>
<keyword evidence="3" id="KW-1003">Cell membrane</keyword>
<gene>
    <name evidence="9" type="ORF">KDL28_28760</name>
</gene>
<feature type="transmembrane region" description="Helical" evidence="7">
    <location>
        <begin position="410"/>
        <end position="427"/>
    </location>
</feature>
<feature type="transmembrane region" description="Helical" evidence="7">
    <location>
        <begin position="21"/>
        <end position="43"/>
    </location>
</feature>
<evidence type="ECO:0000259" key="8">
    <source>
        <dbReference type="PROSITE" id="PS50850"/>
    </source>
</evidence>
<evidence type="ECO:0000313" key="10">
    <source>
        <dbReference type="Proteomes" id="UP001165283"/>
    </source>
</evidence>
<feature type="transmembrane region" description="Helical" evidence="7">
    <location>
        <begin position="363"/>
        <end position="389"/>
    </location>
</feature>
<evidence type="ECO:0000256" key="5">
    <source>
        <dbReference type="ARBA" id="ARBA00022989"/>
    </source>
</evidence>
<dbReference type="PANTHER" id="PTHR42718:SF47">
    <property type="entry name" value="METHYL VIOLOGEN RESISTANCE PROTEIN SMVA"/>
    <property type="match status" value="1"/>
</dbReference>
<proteinExistence type="predicted"/>
<accession>A0ABT1A7T1</accession>
<feature type="transmembrane region" description="Helical" evidence="7">
    <location>
        <begin position="55"/>
        <end position="74"/>
    </location>
</feature>
<feature type="transmembrane region" description="Helical" evidence="7">
    <location>
        <begin position="86"/>
        <end position="105"/>
    </location>
</feature>
<evidence type="ECO:0000256" key="4">
    <source>
        <dbReference type="ARBA" id="ARBA00022692"/>
    </source>
</evidence>
<dbReference type="PROSITE" id="PS50850">
    <property type="entry name" value="MFS"/>
    <property type="match status" value="1"/>
</dbReference>
<sequence length="525" mass="53487">MTSHVAPPQPPRAGTREWLGLAVLTLTTLLLALDASVLFLALPHLSADLRPSSTQLLWIMDSYGFMIAGFLVTMGTLGDRIGRRRLLMAGAAAFTAASVVAAYSTSAEMLIATRALLGLAGATMMPSTLALISTMFRDRRQRGMAIAVWMASFSGGTLIGPVVGGALLENFWWGSVFLLGVPVVVLLLVTAPLLLPEYRAPGAARVDLTSVALSLAAILPVVFGLKELAAGGPAWLPVLSIVAGAVFGTVFVRRQRALPDPLLDVGLFADRTFRAALGVLTVGMATLAGTYLFVTQYLQLVAGLSPLQAGTWMIPAAVGEIVGALLAPVIARRVPPAYVVGAGLTTSAIGYLVLTQVDATTGLAVLMAGTVVAFIGSAPMMALSMDLIVASAPQEKAGQAAAMSETSGELGVSVGIAVLGSVGTAVYRNHVADSVPAGLPPEAAAATADGLPAAVAAAERLPGQLGTALLEPARAAFTSGLNAAAALTAALALTLAVVAVTVLRHVRPVGADTDDAQGDRAPSSH</sequence>
<feature type="transmembrane region" description="Helical" evidence="7">
    <location>
        <begin position="338"/>
        <end position="357"/>
    </location>
</feature>
<feature type="transmembrane region" description="Helical" evidence="7">
    <location>
        <begin position="273"/>
        <end position="292"/>
    </location>
</feature>
<reference evidence="9" key="1">
    <citation type="submission" date="2021-04" db="EMBL/GenBank/DDBJ databases">
        <title>Pseudonocardia sp. nov., isolated from sandy soil of mangrove forest.</title>
        <authorList>
            <person name="Zan Z."/>
            <person name="Huang R."/>
            <person name="Liu W."/>
        </authorList>
    </citation>
    <scope>NUCLEOTIDE SEQUENCE</scope>
    <source>
        <strain evidence="9">S2-4</strain>
    </source>
</reference>
<dbReference type="InterPro" id="IPR020846">
    <property type="entry name" value="MFS_dom"/>
</dbReference>
<keyword evidence="2" id="KW-0813">Transport</keyword>
<dbReference type="InterPro" id="IPR036259">
    <property type="entry name" value="MFS_trans_sf"/>
</dbReference>
<dbReference type="InterPro" id="IPR011701">
    <property type="entry name" value="MFS"/>
</dbReference>
<comment type="caution">
    <text evidence="9">The sequence shown here is derived from an EMBL/GenBank/DDBJ whole genome shotgun (WGS) entry which is preliminary data.</text>
</comment>
<comment type="subcellular location">
    <subcellularLocation>
        <location evidence="1">Cell membrane</location>
        <topology evidence="1">Multi-pass membrane protein</topology>
    </subcellularLocation>
</comment>
<dbReference type="EMBL" id="JAGSOV010000061">
    <property type="protein sequence ID" value="MCO1659068.1"/>
    <property type="molecule type" value="Genomic_DNA"/>
</dbReference>
<organism evidence="9 10">
    <name type="scientific">Pseudonocardia humida</name>
    <dbReference type="NCBI Taxonomy" id="2800819"/>
    <lineage>
        <taxon>Bacteria</taxon>
        <taxon>Bacillati</taxon>
        <taxon>Actinomycetota</taxon>
        <taxon>Actinomycetes</taxon>
        <taxon>Pseudonocardiales</taxon>
        <taxon>Pseudonocardiaceae</taxon>
        <taxon>Pseudonocardia</taxon>
    </lineage>
</organism>
<dbReference type="Pfam" id="PF07690">
    <property type="entry name" value="MFS_1"/>
    <property type="match status" value="1"/>
</dbReference>
<protein>
    <submittedName>
        <fullName evidence="9">MFS transporter</fullName>
    </submittedName>
</protein>
<dbReference type="Gene3D" id="1.20.1720.10">
    <property type="entry name" value="Multidrug resistance protein D"/>
    <property type="match status" value="1"/>
</dbReference>
<evidence type="ECO:0000256" key="7">
    <source>
        <dbReference type="SAM" id="Phobius"/>
    </source>
</evidence>
<keyword evidence="6 7" id="KW-0472">Membrane</keyword>
<evidence type="ECO:0000256" key="6">
    <source>
        <dbReference type="ARBA" id="ARBA00023136"/>
    </source>
</evidence>
<dbReference type="SUPFAM" id="SSF103473">
    <property type="entry name" value="MFS general substrate transporter"/>
    <property type="match status" value="1"/>
</dbReference>
<dbReference type="RefSeq" id="WP_252443667.1">
    <property type="nucleotide sequence ID" value="NZ_JAGSOV010000061.1"/>
</dbReference>